<reference evidence="1 2" key="1">
    <citation type="journal article" date="2016" name="Mol. Biol. Evol.">
        <title>Comparative Genomics of Early-Diverging Mushroom-Forming Fungi Provides Insights into the Origins of Lignocellulose Decay Capabilities.</title>
        <authorList>
            <person name="Nagy L.G."/>
            <person name="Riley R."/>
            <person name="Tritt A."/>
            <person name="Adam C."/>
            <person name="Daum C."/>
            <person name="Floudas D."/>
            <person name="Sun H."/>
            <person name="Yadav J.S."/>
            <person name="Pangilinan J."/>
            <person name="Larsson K.H."/>
            <person name="Matsuura K."/>
            <person name="Barry K."/>
            <person name="Labutti K."/>
            <person name="Kuo R."/>
            <person name="Ohm R.A."/>
            <person name="Bhattacharya S.S."/>
            <person name="Shirouzu T."/>
            <person name="Yoshinaga Y."/>
            <person name="Martin F.M."/>
            <person name="Grigoriev I.V."/>
            <person name="Hibbett D.S."/>
        </authorList>
    </citation>
    <scope>NUCLEOTIDE SEQUENCE [LARGE SCALE GENOMIC DNA]</scope>
    <source>
        <strain evidence="1 2">L-15889</strain>
    </source>
</reference>
<dbReference type="EMBL" id="KV429105">
    <property type="protein sequence ID" value="KZT65474.1"/>
    <property type="molecule type" value="Genomic_DNA"/>
</dbReference>
<sequence>MCVVPVVGVSQASAVIPEALLVATTWRHAYTTKLARDVQVDMPLTVILLKDGSIYFAWVHATVDSEASRLT</sequence>
<gene>
    <name evidence="1" type="ORF">DAEQUDRAFT_731406</name>
</gene>
<protein>
    <submittedName>
        <fullName evidence="1">Uncharacterized protein</fullName>
    </submittedName>
</protein>
<evidence type="ECO:0000313" key="2">
    <source>
        <dbReference type="Proteomes" id="UP000076727"/>
    </source>
</evidence>
<dbReference type="AlphaFoldDB" id="A0A165MBS9"/>
<evidence type="ECO:0000313" key="1">
    <source>
        <dbReference type="EMBL" id="KZT65474.1"/>
    </source>
</evidence>
<proteinExistence type="predicted"/>
<keyword evidence="2" id="KW-1185">Reference proteome</keyword>
<name>A0A165MBS9_9APHY</name>
<accession>A0A165MBS9</accession>
<organism evidence="1 2">
    <name type="scientific">Daedalea quercina L-15889</name>
    <dbReference type="NCBI Taxonomy" id="1314783"/>
    <lineage>
        <taxon>Eukaryota</taxon>
        <taxon>Fungi</taxon>
        <taxon>Dikarya</taxon>
        <taxon>Basidiomycota</taxon>
        <taxon>Agaricomycotina</taxon>
        <taxon>Agaricomycetes</taxon>
        <taxon>Polyporales</taxon>
        <taxon>Fomitopsis</taxon>
    </lineage>
</organism>
<dbReference type="Proteomes" id="UP000076727">
    <property type="component" value="Unassembled WGS sequence"/>
</dbReference>
<dbReference type="OrthoDB" id="2804616at2759"/>